<feature type="region of interest" description="Disordered" evidence="1">
    <location>
        <begin position="1"/>
        <end position="39"/>
    </location>
</feature>
<proteinExistence type="predicted"/>
<name>A0A834XCT1_9FABA</name>
<evidence type="ECO:0000313" key="3">
    <source>
        <dbReference type="Proteomes" id="UP000634136"/>
    </source>
</evidence>
<dbReference type="Proteomes" id="UP000634136">
    <property type="component" value="Unassembled WGS sequence"/>
</dbReference>
<comment type="caution">
    <text evidence="2">The sequence shown here is derived from an EMBL/GenBank/DDBJ whole genome shotgun (WGS) entry which is preliminary data.</text>
</comment>
<evidence type="ECO:0000256" key="1">
    <source>
        <dbReference type="SAM" id="MobiDB-lite"/>
    </source>
</evidence>
<reference evidence="2" key="1">
    <citation type="submission" date="2020-09" db="EMBL/GenBank/DDBJ databases">
        <title>Genome-Enabled Discovery of Anthraquinone Biosynthesis in Senna tora.</title>
        <authorList>
            <person name="Kang S.-H."/>
            <person name="Pandey R.P."/>
            <person name="Lee C.-M."/>
            <person name="Sim J.-S."/>
            <person name="Jeong J.-T."/>
            <person name="Choi B.-S."/>
            <person name="Jung M."/>
            <person name="Ginzburg D."/>
            <person name="Zhao K."/>
            <person name="Won S.Y."/>
            <person name="Oh T.-J."/>
            <person name="Yu Y."/>
            <person name="Kim N.-H."/>
            <person name="Lee O.R."/>
            <person name="Lee T.-H."/>
            <person name="Bashyal P."/>
            <person name="Kim T.-S."/>
            <person name="Lee W.-H."/>
            <person name="Kawkins C."/>
            <person name="Kim C.-K."/>
            <person name="Kim J.S."/>
            <person name="Ahn B.O."/>
            <person name="Rhee S.Y."/>
            <person name="Sohng J.K."/>
        </authorList>
    </citation>
    <scope>NUCLEOTIDE SEQUENCE</scope>
    <source>
        <tissue evidence="2">Leaf</tissue>
    </source>
</reference>
<evidence type="ECO:0000313" key="2">
    <source>
        <dbReference type="EMBL" id="KAF7841939.1"/>
    </source>
</evidence>
<dbReference type="AlphaFoldDB" id="A0A834XCT1"/>
<gene>
    <name evidence="2" type="ORF">G2W53_004237</name>
</gene>
<accession>A0A834XCT1</accession>
<organism evidence="2 3">
    <name type="scientific">Senna tora</name>
    <dbReference type="NCBI Taxonomy" id="362788"/>
    <lineage>
        <taxon>Eukaryota</taxon>
        <taxon>Viridiplantae</taxon>
        <taxon>Streptophyta</taxon>
        <taxon>Embryophyta</taxon>
        <taxon>Tracheophyta</taxon>
        <taxon>Spermatophyta</taxon>
        <taxon>Magnoliopsida</taxon>
        <taxon>eudicotyledons</taxon>
        <taxon>Gunneridae</taxon>
        <taxon>Pentapetalae</taxon>
        <taxon>rosids</taxon>
        <taxon>fabids</taxon>
        <taxon>Fabales</taxon>
        <taxon>Fabaceae</taxon>
        <taxon>Caesalpinioideae</taxon>
        <taxon>Cassia clade</taxon>
        <taxon>Senna</taxon>
    </lineage>
</organism>
<dbReference type="EMBL" id="JAAIUW010000002">
    <property type="protein sequence ID" value="KAF7841939.1"/>
    <property type="molecule type" value="Genomic_DNA"/>
</dbReference>
<protein>
    <submittedName>
        <fullName evidence="2">Uncharacterized protein</fullName>
    </submittedName>
</protein>
<keyword evidence="3" id="KW-1185">Reference proteome</keyword>
<sequence length="39" mass="4229">MAAANEGGVGQRCPTATLGGYGWENSTKWMKKNEREEVA</sequence>